<dbReference type="EMBL" id="WMIF01000001">
    <property type="protein sequence ID" value="MTH33117.1"/>
    <property type="molecule type" value="Genomic_DNA"/>
</dbReference>
<feature type="transmembrane region" description="Helical" evidence="1">
    <location>
        <begin position="52"/>
        <end position="75"/>
    </location>
</feature>
<keyword evidence="3" id="KW-1185">Reference proteome</keyword>
<proteinExistence type="predicted"/>
<organism evidence="2 3">
    <name type="scientific">Paracoccus limosus</name>
    <dbReference type="NCBI Taxonomy" id="913252"/>
    <lineage>
        <taxon>Bacteria</taxon>
        <taxon>Pseudomonadati</taxon>
        <taxon>Pseudomonadota</taxon>
        <taxon>Alphaproteobacteria</taxon>
        <taxon>Rhodobacterales</taxon>
        <taxon>Paracoccaceae</taxon>
        <taxon>Paracoccus</taxon>
    </lineage>
</organism>
<comment type="caution">
    <text evidence="2">The sequence shown here is derived from an EMBL/GenBank/DDBJ whole genome shotgun (WGS) entry which is preliminary data.</text>
</comment>
<dbReference type="AlphaFoldDB" id="A0A844H3K0"/>
<dbReference type="Proteomes" id="UP000442533">
    <property type="component" value="Unassembled WGS sequence"/>
</dbReference>
<evidence type="ECO:0000313" key="3">
    <source>
        <dbReference type="Proteomes" id="UP000442533"/>
    </source>
</evidence>
<name>A0A844H3K0_9RHOB</name>
<keyword evidence="1" id="KW-1133">Transmembrane helix</keyword>
<gene>
    <name evidence="2" type="ORF">GL279_00705</name>
</gene>
<reference evidence="2 3" key="1">
    <citation type="submission" date="2019-11" db="EMBL/GenBank/DDBJ databases">
        <authorList>
            <person name="Dong K."/>
        </authorList>
    </citation>
    <scope>NUCLEOTIDE SEQUENCE [LARGE SCALE GENOMIC DNA]</scope>
    <source>
        <strain evidence="2 3">JCM 17370</strain>
    </source>
</reference>
<keyword evidence="1" id="KW-0812">Transmembrane</keyword>
<accession>A0A844H3K0</accession>
<evidence type="ECO:0000256" key="1">
    <source>
        <dbReference type="SAM" id="Phobius"/>
    </source>
</evidence>
<keyword evidence="1" id="KW-0472">Membrane</keyword>
<protein>
    <submittedName>
        <fullName evidence="2">Uncharacterized protein</fullName>
    </submittedName>
</protein>
<evidence type="ECO:0000313" key="2">
    <source>
        <dbReference type="EMBL" id="MTH33117.1"/>
    </source>
</evidence>
<dbReference type="RefSeq" id="WP_155062682.1">
    <property type="nucleotide sequence ID" value="NZ_WMIF01000001.1"/>
</dbReference>
<sequence>MTEDAEIPKELREKISARSQDSDQYFNLLVNHIADNVYEKVDKQNTRSRNRFAIIASSVTGLLFLGLSSGVSTLWKLIDESTEMTARSAATEEVPKRLAEVENQLREEVNTLIESHIQAGLKKVDDTGQESMDVMTIQIRTLMLDDAESFSNSDAKEINRLLLRFAEKNRFRNHEFFSNALTKVVNSYTSADRLDLVLEFEEKLREAMTSNVDTSIMMVDVLGRDLAAVPAGIIGNLSDSTERQEWLSKFEVYQIYADALKTTHRMPENPFLYDILISCANSGNDADIKYLVGKSIDFSDAQIEQLLVMAGFIGGLTGNRYERAKEDWKACFQRGLDHDTPKGALGLALAKFTEHPL</sequence>